<evidence type="ECO:0000313" key="1">
    <source>
        <dbReference type="EMBL" id="RDC64927.1"/>
    </source>
</evidence>
<gene>
    <name evidence="1" type="ORF">AHMF7616_03549</name>
</gene>
<name>A0A369QNT9_9BACT</name>
<dbReference type="EMBL" id="QASA01000001">
    <property type="protein sequence ID" value="RDC64927.1"/>
    <property type="molecule type" value="Genomic_DNA"/>
</dbReference>
<protein>
    <submittedName>
        <fullName evidence="1">Uncharacterized protein</fullName>
    </submittedName>
</protein>
<dbReference type="RefSeq" id="WP_115374012.1">
    <property type="nucleotide sequence ID" value="NZ_QASA01000001.1"/>
</dbReference>
<sequence>MFPARQVLSLEDIALANRGWNAYATETPEALVYFLQTEDFSRLPLLPKALQAHLTRFPSVQNGLNAMEQLLLAPAADHNLLLIELMEEYWQRTSLFGIGDAQIINYLQELEQAGLIQLQEKITVTALGFKILRAEADYGQ</sequence>
<dbReference type="Proteomes" id="UP000253919">
    <property type="component" value="Unassembled WGS sequence"/>
</dbReference>
<organism evidence="1 2">
    <name type="scientific">Adhaeribacter pallidiroseus</name>
    <dbReference type="NCBI Taxonomy" id="2072847"/>
    <lineage>
        <taxon>Bacteria</taxon>
        <taxon>Pseudomonadati</taxon>
        <taxon>Bacteroidota</taxon>
        <taxon>Cytophagia</taxon>
        <taxon>Cytophagales</taxon>
        <taxon>Hymenobacteraceae</taxon>
        <taxon>Adhaeribacter</taxon>
    </lineage>
</organism>
<evidence type="ECO:0000313" key="2">
    <source>
        <dbReference type="Proteomes" id="UP000253919"/>
    </source>
</evidence>
<keyword evidence="2" id="KW-1185">Reference proteome</keyword>
<dbReference type="AlphaFoldDB" id="A0A369QNT9"/>
<reference evidence="1 2" key="1">
    <citation type="submission" date="2018-04" db="EMBL/GenBank/DDBJ databases">
        <title>Adhaeribacter sp. HMF7616 genome sequencing and assembly.</title>
        <authorList>
            <person name="Kang H."/>
            <person name="Kang J."/>
            <person name="Cha I."/>
            <person name="Kim H."/>
            <person name="Joh K."/>
        </authorList>
    </citation>
    <scope>NUCLEOTIDE SEQUENCE [LARGE SCALE GENOMIC DNA]</scope>
    <source>
        <strain evidence="1 2">HMF7616</strain>
    </source>
</reference>
<dbReference type="OrthoDB" id="127805at2"/>
<proteinExistence type="predicted"/>
<accession>A0A369QNT9</accession>
<comment type="caution">
    <text evidence="1">The sequence shown here is derived from an EMBL/GenBank/DDBJ whole genome shotgun (WGS) entry which is preliminary data.</text>
</comment>